<dbReference type="RefSeq" id="WP_005999078.1">
    <property type="nucleotide sequence ID" value="NZ_AAEW02000005.1"/>
</dbReference>
<accession>Q1K1G5</accession>
<comment type="similarity">
    <text evidence="5">Belongs to the class-II pyridoxal-phosphate-dependent aminotransferase family. MalY/PatB cystathionine beta-lyase subfamily.</text>
</comment>
<dbReference type="Gene3D" id="3.90.1150.10">
    <property type="entry name" value="Aspartate Aminotransferase, domain 1"/>
    <property type="match status" value="1"/>
</dbReference>
<dbReference type="AlphaFoldDB" id="Q1K1G5"/>
<dbReference type="PANTHER" id="PTHR43525">
    <property type="entry name" value="PROTEIN MALY"/>
    <property type="match status" value="1"/>
</dbReference>
<dbReference type="PANTHER" id="PTHR43525:SF1">
    <property type="entry name" value="PROTEIN MALY"/>
    <property type="match status" value="1"/>
</dbReference>
<evidence type="ECO:0000256" key="5">
    <source>
        <dbReference type="ARBA" id="ARBA00037974"/>
    </source>
</evidence>
<proteinExistence type="inferred from homology"/>
<dbReference type="NCBIfam" id="TIGR04350">
    <property type="entry name" value="C_S_lyase_PatB"/>
    <property type="match status" value="1"/>
</dbReference>
<dbReference type="InterPro" id="IPR015424">
    <property type="entry name" value="PyrdxlP-dep_Trfase"/>
</dbReference>
<comment type="cofactor">
    <cofactor evidence="1">
        <name>pyridoxal 5'-phosphate</name>
        <dbReference type="ChEBI" id="CHEBI:597326"/>
    </cofactor>
</comment>
<dbReference type="GO" id="GO:0030170">
    <property type="term" value="F:pyridoxal phosphate binding"/>
    <property type="evidence" value="ECO:0007669"/>
    <property type="project" value="InterPro"/>
</dbReference>
<dbReference type="Gene3D" id="3.40.640.10">
    <property type="entry name" value="Type I PLP-dependent aspartate aminotransferase-like (Major domain)"/>
    <property type="match status" value="1"/>
</dbReference>
<name>Q1K1G5_DESA6</name>
<keyword evidence="3" id="KW-0663">Pyridoxal phosphate</keyword>
<dbReference type="Pfam" id="PF00155">
    <property type="entry name" value="Aminotran_1_2"/>
    <property type="match status" value="1"/>
</dbReference>
<evidence type="ECO:0000256" key="2">
    <source>
        <dbReference type="ARBA" id="ARBA00012224"/>
    </source>
</evidence>
<dbReference type="EC" id="4.4.1.13" evidence="2"/>
<protein>
    <recommendedName>
        <fullName evidence="2">cysteine-S-conjugate beta-lyase</fullName>
        <ecNumber evidence="2">4.4.1.13</ecNumber>
    </recommendedName>
</protein>
<evidence type="ECO:0000259" key="6">
    <source>
        <dbReference type="Pfam" id="PF00155"/>
    </source>
</evidence>
<evidence type="ECO:0000313" key="8">
    <source>
        <dbReference type="Proteomes" id="UP000005695"/>
    </source>
</evidence>
<organism evidence="7 8">
    <name type="scientific">Desulfuromonas acetoxidans (strain DSM 684 / 11070)</name>
    <dbReference type="NCBI Taxonomy" id="281689"/>
    <lineage>
        <taxon>Bacteria</taxon>
        <taxon>Pseudomonadati</taxon>
        <taxon>Thermodesulfobacteriota</taxon>
        <taxon>Desulfuromonadia</taxon>
        <taxon>Desulfuromonadales</taxon>
        <taxon>Desulfuromonadaceae</taxon>
        <taxon>Desulfuromonas</taxon>
    </lineage>
</organism>
<dbReference type="InterPro" id="IPR015421">
    <property type="entry name" value="PyrdxlP-dep_Trfase_major"/>
</dbReference>
<sequence length="380" mass="43346">MTQPFDFDQIVDRHGSDSLKWGIYPPEILPMWVADMDFTSPPEVLTALHQRIDHGVFGYALATQKVTDSVVNWLQQRYDWTIDPQWLVWLPGLVPALHAACLSYTEADQEVVTFSPVYPPFLSAPKTCQRPHRDIPLTRDHGRYTFDLQRFDDQLTDKSRLLLLCHPHNPVGRAFEKQELTALAEQCIKHNLIICSDEIHCDLVLNHTRHIPFACLSEEIAQRTVTLMSAAKTFNIAGLNCGFAIIPNPTLRRQFNHAAQGMIPHPNALGYTATQAAFTQAEPWRQALLEYLRGNRDYLLKEINQRLPMLTMEPVEATYLAWINVSALEDYRPAFFEQAGLGFSAGEPFGDNRFMRLNFGCPRSTLEEAMLRLEQAISPR</sequence>
<evidence type="ECO:0000256" key="3">
    <source>
        <dbReference type="ARBA" id="ARBA00022898"/>
    </source>
</evidence>
<dbReference type="SUPFAM" id="SSF53383">
    <property type="entry name" value="PLP-dependent transferases"/>
    <property type="match status" value="1"/>
</dbReference>
<feature type="domain" description="Aminotransferase class I/classII large" evidence="6">
    <location>
        <begin position="37"/>
        <end position="372"/>
    </location>
</feature>
<dbReference type="CDD" id="cd00609">
    <property type="entry name" value="AAT_like"/>
    <property type="match status" value="1"/>
</dbReference>
<gene>
    <name evidence="7" type="ORF">Dace_1887</name>
</gene>
<dbReference type="InterPro" id="IPR051798">
    <property type="entry name" value="Class-II_PLP-Dep_Aminotrans"/>
</dbReference>
<keyword evidence="7" id="KW-0808">Transferase</keyword>
<evidence type="ECO:0000256" key="4">
    <source>
        <dbReference type="ARBA" id="ARBA00023239"/>
    </source>
</evidence>
<keyword evidence="8" id="KW-1185">Reference proteome</keyword>
<dbReference type="EMBL" id="AAEW02000005">
    <property type="protein sequence ID" value="EAT16423.1"/>
    <property type="molecule type" value="Genomic_DNA"/>
</dbReference>
<reference evidence="7" key="1">
    <citation type="submission" date="2006-05" db="EMBL/GenBank/DDBJ databases">
        <title>Annotation of the draft genome assembly of Desulfuromonas acetoxidans DSM 684.</title>
        <authorList>
            <consortium name="US DOE Joint Genome Institute (JGI-ORNL)"/>
            <person name="Larimer F."/>
            <person name="Land M."/>
            <person name="Hauser L."/>
        </authorList>
    </citation>
    <scope>NUCLEOTIDE SEQUENCE [LARGE SCALE GENOMIC DNA]</scope>
    <source>
        <strain evidence="7">DSM 684</strain>
    </source>
</reference>
<dbReference type="Proteomes" id="UP000005695">
    <property type="component" value="Unassembled WGS sequence"/>
</dbReference>
<comment type="caution">
    <text evidence="7">The sequence shown here is derived from an EMBL/GenBank/DDBJ whole genome shotgun (WGS) entry which is preliminary data.</text>
</comment>
<dbReference type="InterPro" id="IPR015422">
    <property type="entry name" value="PyrdxlP-dep_Trfase_small"/>
</dbReference>
<keyword evidence="7" id="KW-0032">Aminotransferase</keyword>
<dbReference type="GO" id="GO:0008483">
    <property type="term" value="F:transaminase activity"/>
    <property type="evidence" value="ECO:0007669"/>
    <property type="project" value="UniProtKB-KW"/>
</dbReference>
<dbReference type="InterPro" id="IPR004839">
    <property type="entry name" value="Aminotransferase_I/II_large"/>
</dbReference>
<evidence type="ECO:0000256" key="1">
    <source>
        <dbReference type="ARBA" id="ARBA00001933"/>
    </source>
</evidence>
<dbReference type="InterPro" id="IPR027619">
    <property type="entry name" value="C-S_lyase_PatB-like"/>
</dbReference>
<evidence type="ECO:0000313" key="7">
    <source>
        <dbReference type="EMBL" id="EAT16423.1"/>
    </source>
</evidence>
<dbReference type="GO" id="GO:0047804">
    <property type="term" value="F:cysteine-S-conjugate beta-lyase activity"/>
    <property type="evidence" value="ECO:0007669"/>
    <property type="project" value="UniProtKB-EC"/>
</dbReference>
<reference evidence="7" key="2">
    <citation type="submission" date="2006-05" db="EMBL/GenBank/DDBJ databases">
        <title>Sequencing of the draft genome and assembly of Desulfuromonas acetoxidans DSM 684.</title>
        <authorList>
            <consortium name="US DOE Joint Genome Institute (JGI-PGF)"/>
            <person name="Copeland A."/>
            <person name="Lucas S."/>
            <person name="Lapidus A."/>
            <person name="Barry K."/>
            <person name="Detter J.C."/>
            <person name="Glavina del Rio T."/>
            <person name="Hammon N."/>
            <person name="Israni S."/>
            <person name="Dalin E."/>
            <person name="Tice H."/>
            <person name="Bruce D."/>
            <person name="Pitluck S."/>
            <person name="Richardson P."/>
        </authorList>
    </citation>
    <scope>NUCLEOTIDE SEQUENCE [LARGE SCALE GENOMIC DNA]</scope>
    <source>
        <strain evidence="7">DSM 684</strain>
    </source>
</reference>
<keyword evidence="4" id="KW-0456">Lyase</keyword>